<dbReference type="OrthoDB" id="410701at2759"/>
<dbReference type="Proteomes" id="UP000053766">
    <property type="component" value="Unassembled WGS sequence"/>
</dbReference>
<dbReference type="InterPro" id="IPR000086">
    <property type="entry name" value="NUDIX_hydrolase_dom"/>
</dbReference>
<protein>
    <recommendedName>
        <fullName evidence="1">39S ribosomal protein L46, mitochondrial</fullName>
    </recommendedName>
</protein>
<name>A0A0D8XH63_DICVI</name>
<reference evidence="3 4" key="1">
    <citation type="submission" date="2013-11" db="EMBL/GenBank/DDBJ databases">
        <title>Draft genome of the bovine lungworm Dictyocaulus viviparus.</title>
        <authorList>
            <person name="Mitreva M."/>
        </authorList>
    </citation>
    <scope>NUCLEOTIDE SEQUENCE [LARGE SCALE GENOMIC DNA]</scope>
    <source>
        <strain evidence="3 4">HannoverDv2000</strain>
    </source>
</reference>
<dbReference type="GO" id="GO:0003735">
    <property type="term" value="F:structural constituent of ribosome"/>
    <property type="evidence" value="ECO:0007669"/>
    <property type="project" value="InterPro"/>
</dbReference>
<keyword evidence="4" id="KW-1185">Reference proteome</keyword>
<feature type="domain" description="Nudix hydrolase" evidence="2">
    <location>
        <begin position="105"/>
        <end position="254"/>
    </location>
</feature>
<dbReference type="Gene3D" id="3.90.79.10">
    <property type="entry name" value="Nucleoside Triphosphate Pyrophosphohydrolase"/>
    <property type="match status" value="1"/>
</dbReference>
<dbReference type="Pfam" id="PF11788">
    <property type="entry name" value="MRP-L46"/>
    <property type="match status" value="1"/>
</dbReference>
<dbReference type="InterPro" id="IPR040008">
    <property type="entry name" value="Ribosomal_mL46"/>
</dbReference>
<evidence type="ECO:0000259" key="2">
    <source>
        <dbReference type="PROSITE" id="PS51462"/>
    </source>
</evidence>
<dbReference type="SUPFAM" id="SSF55811">
    <property type="entry name" value="Nudix"/>
    <property type="match status" value="1"/>
</dbReference>
<sequence>MRPSHRLYNSWDVMVSVALFRSHVLAPPMSKVEKRFHVLQMEEEYEKSLMCNFELKLIQDEKLTAKRAELERSGKELSELDQQIGLSNAAVQENWNRKGEHLVTKLRLANNSASETNKQGLNRMLDRKLLLIVQQRFGQRDYKSPWILPQMKHVSGDTLRDAAERCLSQTADHLKASIYGNAPFAVLTHRYPKPLGRRLAKDGAKLFFYHAVLTPSSVFSPNKDEVVEYKWVTREEFWSLVSSRKYKTCVDAAFLE</sequence>
<accession>A0A0D8XH63</accession>
<dbReference type="AlphaFoldDB" id="A0A0D8XH63"/>
<evidence type="ECO:0000256" key="1">
    <source>
        <dbReference type="ARBA" id="ARBA00035534"/>
    </source>
</evidence>
<dbReference type="InterPro" id="IPR015797">
    <property type="entry name" value="NUDIX_hydrolase-like_dom_sf"/>
</dbReference>
<dbReference type="PROSITE" id="PS51462">
    <property type="entry name" value="NUDIX"/>
    <property type="match status" value="1"/>
</dbReference>
<gene>
    <name evidence="3" type="ORF">DICVIV_10935</name>
</gene>
<dbReference type="STRING" id="29172.A0A0D8XH63"/>
<evidence type="ECO:0000313" key="3">
    <source>
        <dbReference type="EMBL" id="KJH43067.1"/>
    </source>
</evidence>
<dbReference type="PANTHER" id="PTHR13124:SF12">
    <property type="entry name" value="LARGE RIBOSOMAL SUBUNIT PROTEIN ML46"/>
    <property type="match status" value="1"/>
</dbReference>
<dbReference type="GO" id="GO:0005762">
    <property type="term" value="C:mitochondrial large ribosomal subunit"/>
    <property type="evidence" value="ECO:0007669"/>
    <property type="project" value="TreeGrafter"/>
</dbReference>
<organism evidence="3 4">
    <name type="scientific">Dictyocaulus viviparus</name>
    <name type="common">Bovine lungworm</name>
    <dbReference type="NCBI Taxonomy" id="29172"/>
    <lineage>
        <taxon>Eukaryota</taxon>
        <taxon>Metazoa</taxon>
        <taxon>Ecdysozoa</taxon>
        <taxon>Nematoda</taxon>
        <taxon>Chromadorea</taxon>
        <taxon>Rhabditida</taxon>
        <taxon>Rhabditina</taxon>
        <taxon>Rhabditomorpha</taxon>
        <taxon>Strongyloidea</taxon>
        <taxon>Metastrongylidae</taxon>
        <taxon>Dictyocaulus</taxon>
    </lineage>
</organism>
<evidence type="ECO:0000313" key="4">
    <source>
        <dbReference type="Proteomes" id="UP000053766"/>
    </source>
</evidence>
<dbReference type="EMBL" id="KN716596">
    <property type="protein sequence ID" value="KJH43067.1"/>
    <property type="molecule type" value="Genomic_DNA"/>
</dbReference>
<proteinExistence type="predicted"/>
<reference evidence="4" key="2">
    <citation type="journal article" date="2016" name="Sci. Rep.">
        <title>Dictyocaulus viviparus genome, variome and transcriptome elucidate lungworm biology and support future intervention.</title>
        <authorList>
            <person name="McNulty S.N."/>
            <person name="Strube C."/>
            <person name="Rosa B.A."/>
            <person name="Martin J.C."/>
            <person name="Tyagi R."/>
            <person name="Choi Y.J."/>
            <person name="Wang Q."/>
            <person name="Hallsworth Pepin K."/>
            <person name="Zhang X."/>
            <person name="Ozersky P."/>
            <person name="Wilson R.K."/>
            <person name="Sternberg P.W."/>
            <person name="Gasser R.B."/>
            <person name="Mitreva M."/>
        </authorList>
    </citation>
    <scope>NUCLEOTIDE SEQUENCE [LARGE SCALE GENOMIC DNA]</scope>
    <source>
        <strain evidence="4">HannoverDv2000</strain>
    </source>
</reference>
<dbReference type="PANTHER" id="PTHR13124">
    <property type="entry name" value="39S RIBOSOMAL PROTEIN L46, MITOCHONDRIAL PRECURSOR-RELATED"/>
    <property type="match status" value="1"/>
</dbReference>
<dbReference type="InterPro" id="IPR021757">
    <property type="entry name" value="Ribosomal_mL46_N"/>
</dbReference>